<gene>
    <name evidence="3" type="ORF">E8E12_002057</name>
</gene>
<sequence>MKSFTLISAIALAAGVSAQYSASPVPMPSPSSISGIPGGCNPAHPGSCPSSYFQTMPASSMAASKPASSMAYSASAASSAPAGSVTTTITAKAGCPTGPAPDVMVTRSNAPVPSCEAGKNATMPSIVTMPGYGPPAQSGGMGGGMSGGMGSGSGSGNATRTGTGAPAQFTGAAGKTAVSGALAAIAGFAVYML</sequence>
<protein>
    <submittedName>
        <fullName evidence="3">Uncharacterized protein</fullName>
    </submittedName>
</protein>
<keyword evidence="2" id="KW-0732">Signal</keyword>
<keyword evidence="4" id="KW-1185">Reference proteome</keyword>
<name>A0A9P5BY97_9PLEO</name>
<evidence type="ECO:0000256" key="2">
    <source>
        <dbReference type="SAM" id="SignalP"/>
    </source>
</evidence>
<reference evidence="3" key="1">
    <citation type="submission" date="2019-04" db="EMBL/GenBank/DDBJ databases">
        <title>Sequencing of skin fungus with MAO and IRED activity.</title>
        <authorList>
            <person name="Marsaioli A.J."/>
            <person name="Bonatto J.M.C."/>
            <person name="Reis Junior O."/>
        </authorList>
    </citation>
    <scope>NUCLEOTIDE SEQUENCE</scope>
    <source>
        <strain evidence="3">28M1</strain>
    </source>
</reference>
<evidence type="ECO:0000313" key="3">
    <source>
        <dbReference type="EMBL" id="KAF3035780.1"/>
    </source>
</evidence>
<feature type="signal peptide" evidence="2">
    <location>
        <begin position="1"/>
        <end position="18"/>
    </location>
</feature>
<feature type="compositionally biased region" description="Gly residues" evidence="1">
    <location>
        <begin position="140"/>
        <end position="155"/>
    </location>
</feature>
<organism evidence="3 4">
    <name type="scientific">Didymella heteroderae</name>
    <dbReference type="NCBI Taxonomy" id="1769908"/>
    <lineage>
        <taxon>Eukaryota</taxon>
        <taxon>Fungi</taxon>
        <taxon>Dikarya</taxon>
        <taxon>Ascomycota</taxon>
        <taxon>Pezizomycotina</taxon>
        <taxon>Dothideomycetes</taxon>
        <taxon>Pleosporomycetidae</taxon>
        <taxon>Pleosporales</taxon>
        <taxon>Pleosporineae</taxon>
        <taxon>Didymellaceae</taxon>
        <taxon>Didymella</taxon>
    </lineage>
</organism>
<dbReference type="AlphaFoldDB" id="A0A9P5BY97"/>
<comment type="caution">
    <text evidence="3">The sequence shown here is derived from an EMBL/GenBank/DDBJ whole genome shotgun (WGS) entry which is preliminary data.</text>
</comment>
<proteinExistence type="predicted"/>
<feature type="region of interest" description="Disordered" evidence="1">
    <location>
        <begin position="140"/>
        <end position="162"/>
    </location>
</feature>
<evidence type="ECO:0000313" key="4">
    <source>
        <dbReference type="Proteomes" id="UP000758155"/>
    </source>
</evidence>
<accession>A0A9P5BY97</accession>
<dbReference type="Proteomes" id="UP000758155">
    <property type="component" value="Unassembled WGS sequence"/>
</dbReference>
<feature type="chain" id="PRO_5040300103" evidence="2">
    <location>
        <begin position="19"/>
        <end position="193"/>
    </location>
</feature>
<dbReference type="EMBL" id="SWKV01000055">
    <property type="protein sequence ID" value="KAF3035780.1"/>
    <property type="molecule type" value="Genomic_DNA"/>
</dbReference>
<dbReference type="OrthoDB" id="3695223at2759"/>
<evidence type="ECO:0000256" key="1">
    <source>
        <dbReference type="SAM" id="MobiDB-lite"/>
    </source>
</evidence>